<gene>
    <name evidence="1" type="ORF">EV669_1095</name>
</gene>
<protein>
    <submittedName>
        <fullName evidence="1">Uncharacterized protein</fullName>
    </submittedName>
</protein>
<organism evidence="1 2">
    <name type="scientific">Gulbenkiania mobilis</name>
    <dbReference type="NCBI Taxonomy" id="397457"/>
    <lineage>
        <taxon>Bacteria</taxon>
        <taxon>Pseudomonadati</taxon>
        <taxon>Pseudomonadota</taxon>
        <taxon>Betaproteobacteria</taxon>
        <taxon>Neisseriales</taxon>
        <taxon>Chromobacteriaceae</taxon>
        <taxon>Gulbenkiania</taxon>
    </lineage>
</organism>
<reference evidence="1 2" key="1">
    <citation type="submission" date="2019-03" db="EMBL/GenBank/DDBJ databases">
        <title>Genomic Encyclopedia of Type Strains, Phase IV (KMG-IV): sequencing the most valuable type-strain genomes for metagenomic binning, comparative biology and taxonomic classification.</title>
        <authorList>
            <person name="Goeker M."/>
        </authorList>
    </citation>
    <scope>NUCLEOTIDE SEQUENCE [LARGE SCALE GENOMIC DNA]</scope>
    <source>
        <strain evidence="1 2">DSM 18507</strain>
    </source>
</reference>
<sequence>MTLATQHQPRHNAPVPFNSGAGFGDSSNLADNRHNGGFFTSVYHPWYVQFMAGHGGDTFGYAGSKFRFANPAMCLPPPFGDGWQAIQINLEATMPSITRAIRALLSRTHSVSVIRTAPTLSEARRIAAHLVDAGARCRITAVAHGFDVEAL</sequence>
<evidence type="ECO:0000313" key="1">
    <source>
        <dbReference type="EMBL" id="TCW29533.1"/>
    </source>
</evidence>
<evidence type="ECO:0000313" key="2">
    <source>
        <dbReference type="Proteomes" id="UP000294801"/>
    </source>
</evidence>
<keyword evidence="2" id="KW-1185">Reference proteome</keyword>
<dbReference type="Proteomes" id="UP000294801">
    <property type="component" value="Unassembled WGS sequence"/>
</dbReference>
<dbReference type="EMBL" id="SMDA01000009">
    <property type="protein sequence ID" value="TCW29533.1"/>
    <property type="molecule type" value="Genomic_DNA"/>
</dbReference>
<accession>A0ABY2CUI5</accession>
<proteinExistence type="predicted"/>
<comment type="caution">
    <text evidence="1">The sequence shown here is derived from an EMBL/GenBank/DDBJ whole genome shotgun (WGS) entry which is preliminary data.</text>
</comment>
<name>A0ABY2CUI5_GULMO</name>